<dbReference type="RefSeq" id="WP_182553444.1">
    <property type="nucleotide sequence ID" value="NZ_QGAQ01000015.1"/>
</dbReference>
<evidence type="ECO:0000256" key="1">
    <source>
        <dbReference type="SAM" id="Phobius"/>
    </source>
</evidence>
<sequence>MLSKVMLATGIVFWGLFLYLLVWLVAELIWASIATASWLRFVWRAARLRGANRYPAVLKLPALFLNNWPTFFGFRKGGLVYRESNGVWKGVGDWTVHPPSSPFEASHAGPHRVGEN</sequence>
<keyword evidence="1" id="KW-0472">Membrane</keyword>
<protein>
    <submittedName>
        <fullName evidence="2">Uncharacterized protein</fullName>
    </submittedName>
</protein>
<dbReference type="AlphaFoldDB" id="A0AAW4Q9P4"/>
<dbReference type="Proteomes" id="UP001199322">
    <property type="component" value="Unassembled WGS sequence"/>
</dbReference>
<feature type="transmembrane region" description="Helical" evidence="1">
    <location>
        <begin position="12"/>
        <end position="39"/>
    </location>
</feature>
<proteinExistence type="predicted"/>
<reference evidence="2" key="1">
    <citation type="submission" date="2018-06" db="EMBL/GenBank/DDBJ databases">
        <authorList>
            <person name="O'Rourke A."/>
        </authorList>
    </citation>
    <scope>NUCLEOTIDE SEQUENCE</scope>
    <source>
        <strain evidence="2">132550021-3</strain>
    </source>
</reference>
<keyword evidence="1" id="KW-1133">Transmembrane helix</keyword>
<evidence type="ECO:0000313" key="3">
    <source>
        <dbReference type="Proteomes" id="UP001199322"/>
    </source>
</evidence>
<organism evidence="2 3">
    <name type="scientific">Ralstonia pickettii</name>
    <name type="common">Burkholderia pickettii</name>
    <dbReference type="NCBI Taxonomy" id="329"/>
    <lineage>
        <taxon>Bacteria</taxon>
        <taxon>Pseudomonadati</taxon>
        <taxon>Pseudomonadota</taxon>
        <taxon>Betaproteobacteria</taxon>
        <taxon>Burkholderiales</taxon>
        <taxon>Burkholderiaceae</taxon>
        <taxon>Ralstonia</taxon>
    </lineage>
</organism>
<name>A0AAW4Q9P4_RALPI</name>
<comment type="caution">
    <text evidence="2">The sequence shown here is derived from an EMBL/GenBank/DDBJ whole genome shotgun (WGS) entry which is preliminary data.</text>
</comment>
<dbReference type="EMBL" id="QGBI01000015">
    <property type="protein sequence ID" value="MBX3891396.1"/>
    <property type="molecule type" value="Genomic_DNA"/>
</dbReference>
<keyword evidence="1" id="KW-0812">Transmembrane</keyword>
<gene>
    <name evidence="2" type="ORF">DEE74_16145</name>
</gene>
<evidence type="ECO:0000313" key="2">
    <source>
        <dbReference type="EMBL" id="MBX3891396.1"/>
    </source>
</evidence>
<accession>A0AAW4Q9P4</accession>